<name>A0A8C9GM09_9PRIM</name>
<dbReference type="InterPro" id="IPR051425">
    <property type="entry name" value="Formin_Homology"/>
</dbReference>
<reference evidence="4" key="1">
    <citation type="submission" date="2025-08" db="UniProtKB">
        <authorList>
            <consortium name="Ensembl"/>
        </authorList>
    </citation>
    <scope>IDENTIFICATION</scope>
</reference>
<dbReference type="InterPro" id="IPR015425">
    <property type="entry name" value="FH2_Formin"/>
</dbReference>
<dbReference type="SUPFAM" id="SSF101447">
    <property type="entry name" value="Formin homology 2 domain (FH2 domain)"/>
    <property type="match status" value="1"/>
</dbReference>
<evidence type="ECO:0000259" key="3">
    <source>
        <dbReference type="PROSITE" id="PS51444"/>
    </source>
</evidence>
<dbReference type="Proteomes" id="UP000694416">
    <property type="component" value="Unplaced"/>
</dbReference>
<feature type="compositionally biased region" description="Low complexity" evidence="1">
    <location>
        <begin position="763"/>
        <end position="785"/>
    </location>
</feature>
<dbReference type="Ensembl" id="ENSPTET00000008323.1">
    <property type="protein sequence ID" value="ENSPTEP00000005409.1"/>
    <property type="gene ID" value="ENSPTEG00000006271.1"/>
</dbReference>
<feature type="region of interest" description="Disordered" evidence="1">
    <location>
        <begin position="763"/>
        <end position="806"/>
    </location>
</feature>
<keyword evidence="5" id="KW-1185">Reference proteome</keyword>
<evidence type="ECO:0000256" key="1">
    <source>
        <dbReference type="SAM" id="MobiDB-lite"/>
    </source>
</evidence>
<dbReference type="SMART" id="SM00498">
    <property type="entry name" value="FH2"/>
    <property type="match status" value="1"/>
</dbReference>
<organism evidence="4 5">
    <name type="scientific">Piliocolobus tephrosceles</name>
    <name type="common">Ugandan red Colobus</name>
    <dbReference type="NCBI Taxonomy" id="591936"/>
    <lineage>
        <taxon>Eukaryota</taxon>
        <taxon>Metazoa</taxon>
        <taxon>Chordata</taxon>
        <taxon>Craniata</taxon>
        <taxon>Vertebrata</taxon>
        <taxon>Euteleostomi</taxon>
        <taxon>Mammalia</taxon>
        <taxon>Eutheria</taxon>
        <taxon>Euarchontoglires</taxon>
        <taxon>Primates</taxon>
        <taxon>Haplorrhini</taxon>
        <taxon>Catarrhini</taxon>
        <taxon>Cercopithecidae</taxon>
        <taxon>Colobinae</taxon>
        <taxon>Piliocolobus</taxon>
    </lineage>
</organism>
<dbReference type="PANTHER" id="PTHR45725">
    <property type="entry name" value="FORMIN HOMOLOGY 2 FAMILY MEMBER"/>
    <property type="match status" value="1"/>
</dbReference>
<protein>
    <recommendedName>
        <fullName evidence="6">FH2 domain-containing protein</fullName>
    </recommendedName>
</protein>
<evidence type="ECO:0000313" key="4">
    <source>
        <dbReference type="Ensembl" id="ENSPTEP00000005409.1"/>
    </source>
</evidence>
<dbReference type="Gene3D" id="1.20.58.2220">
    <property type="entry name" value="Formin, FH2 domain"/>
    <property type="match status" value="1"/>
</dbReference>
<dbReference type="PROSITE" id="PS51444">
    <property type="entry name" value="FH2"/>
    <property type="match status" value="1"/>
</dbReference>
<feature type="domain" description="FH2" evidence="3">
    <location>
        <begin position="325"/>
        <end position="748"/>
    </location>
</feature>
<feature type="region of interest" description="Disordered" evidence="1">
    <location>
        <begin position="197"/>
        <end position="257"/>
    </location>
</feature>
<dbReference type="GO" id="GO:0003779">
    <property type="term" value="F:actin binding"/>
    <property type="evidence" value="ECO:0007669"/>
    <property type="project" value="InterPro"/>
</dbReference>
<feature type="domain" description="WH2" evidence="2">
    <location>
        <begin position="835"/>
        <end position="852"/>
    </location>
</feature>
<dbReference type="AlphaFoldDB" id="A0A8C9GM09"/>
<feature type="compositionally biased region" description="Low complexity" evidence="1">
    <location>
        <begin position="792"/>
        <end position="803"/>
    </location>
</feature>
<dbReference type="InterPro" id="IPR003124">
    <property type="entry name" value="WH2_dom"/>
</dbReference>
<dbReference type="PROSITE" id="PS51082">
    <property type="entry name" value="WH2"/>
    <property type="match status" value="1"/>
</dbReference>
<accession>A0A8C9GM09</accession>
<evidence type="ECO:0000259" key="2">
    <source>
        <dbReference type="PROSITE" id="PS51082"/>
    </source>
</evidence>
<evidence type="ECO:0000313" key="5">
    <source>
        <dbReference type="Proteomes" id="UP000694416"/>
    </source>
</evidence>
<dbReference type="InterPro" id="IPR042201">
    <property type="entry name" value="FH2_Formin_sf"/>
</dbReference>
<feature type="region of interest" description="Disordered" evidence="1">
    <location>
        <begin position="391"/>
        <end position="410"/>
    </location>
</feature>
<evidence type="ECO:0008006" key="6">
    <source>
        <dbReference type="Google" id="ProtNLM"/>
    </source>
</evidence>
<proteinExistence type="predicted"/>
<dbReference type="Pfam" id="PF02181">
    <property type="entry name" value="FH2"/>
    <property type="match status" value="1"/>
</dbReference>
<dbReference type="PANTHER" id="PTHR45725:SF1">
    <property type="entry name" value="DISHEVELLED ASSOCIATED ACTIVATOR OF MORPHOGENESIS, ISOFORM D"/>
    <property type="match status" value="1"/>
</dbReference>
<sequence length="946" mass="107558">MILNEKKNSTETILSFKSERSNTSRPSTCILDETFSVVDLKENDESVLTDEVTTRVNVEDEREVKHVKAIEDVAEVLQVEHVDLNRVVSSNGVINPNEVSVETISTKTVILKEVEANLEDPKTKEKMKNEIKQIGSEKKLQPLASLMHKSKMKKAAPPFPSCLKYAIMSNLTVRSAFEKNILNKSSITQIELTMNKTDDTKRDDTKRDDTKRDDTKTDDTKTDDTKTDDIKVDDTKTDDTKRDDTKTDDTKTDDTKTDNIKVDSTHVVNIKMKDGINKVVKGDAKKYAKKAPGLPPSFLLNKMKMGVKPKFGLNKCPMNMKINMMKSAEEKRPLGIKLHWQLLPTHKIEGTVFNEIKAQEIKYNLIDTKTVHKLFARVKNEKKLLKKGVESSTSGISNNNSSNMKNGSMINSNKSNEVKLITVLERGRAQNIGILLRFPMSTQEIVKKINNFEIENMTIEFLQKLLHILPTKEESDCILNKLKDEKVKEEHFRDVERKLIPFVHLNNCQNKIEICLFALKYDKMINEINKYIDTYDTAVKEVRSSIRLRSLLKAVLKWGNYVNYGINDNEDLVALGFTLSSVLKLAEFKSSLDSSITSLHYIIANLCMYLPNLNMNLLEKDLSTVLLASKMSSEAVDILLGSLEKDINYIKTQLNSNYEQNFCDKMKCILQDSEEKYVTYQKKYEQTKQNVFTLGTYLGEDMTKINNIENIFIILSSIVNLFTKCYKDILANSKKFSIMFHDENVLNEYYKVFSKTKNKWSSTHSVSTNNSSNSASATNKSINKNTLSNGTNNSNEKNVINKNTQENKLNIKKLKTNTNSLQKHTIHNKSSMFQLRNQLMEDIKNKTFLKKSARIIKTEDITEGISSNSKNDTHSDDNIKCTYSAINSIDGGMVVGQEQQSKELEQDQPIQKDDASVILDELSQNDCVNKMNGLTNTGDANEGRDI</sequence>
<reference evidence="4" key="2">
    <citation type="submission" date="2025-09" db="UniProtKB">
        <authorList>
            <consortium name="Ensembl"/>
        </authorList>
    </citation>
    <scope>IDENTIFICATION</scope>
</reference>